<dbReference type="KEGG" id="gfs:119632361"/>
<dbReference type="AlphaFoldDB" id="A0A8U0W7V7"/>
<accession>A0A8U0W7V7</accession>
<name>A0A8U0W7V7_9MUSC</name>
<evidence type="ECO:0000256" key="1">
    <source>
        <dbReference type="SAM" id="MobiDB-lite"/>
    </source>
</evidence>
<reference evidence="3" key="1">
    <citation type="submission" date="2025-08" db="UniProtKB">
        <authorList>
            <consortium name="RefSeq"/>
        </authorList>
    </citation>
    <scope>IDENTIFICATION</scope>
    <source>
        <tissue evidence="3">Whole body pupa</tissue>
    </source>
</reference>
<feature type="region of interest" description="Disordered" evidence="1">
    <location>
        <begin position="80"/>
        <end position="106"/>
    </location>
</feature>
<dbReference type="GeneID" id="119632361"/>
<gene>
    <name evidence="3" type="primary">LOC119632361</name>
</gene>
<organism evidence="2 3">
    <name type="scientific">Glossina fuscipes</name>
    <dbReference type="NCBI Taxonomy" id="7396"/>
    <lineage>
        <taxon>Eukaryota</taxon>
        <taxon>Metazoa</taxon>
        <taxon>Ecdysozoa</taxon>
        <taxon>Arthropoda</taxon>
        <taxon>Hexapoda</taxon>
        <taxon>Insecta</taxon>
        <taxon>Pterygota</taxon>
        <taxon>Neoptera</taxon>
        <taxon>Endopterygota</taxon>
        <taxon>Diptera</taxon>
        <taxon>Brachycera</taxon>
        <taxon>Muscomorpha</taxon>
        <taxon>Hippoboscoidea</taxon>
        <taxon>Glossinidae</taxon>
        <taxon>Glossina</taxon>
    </lineage>
</organism>
<sequence length="130" mass="15005">MNFFKLFNCCCPFLMAPEMDDAEYHPQYRKTGPKECDLHRPYNHEMPDYTKNIGNLKSQFLADILDYPDCHIEILPSPKRHGKTQQLISSASSGTKGKKKLLDVSDSDSEYKKDQLSRTVVNDILETIIY</sequence>
<proteinExistence type="predicted"/>
<keyword evidence="2" id="KW-1185">Reference proteome</keyword>
<evidence type="ECO:0000313" key="2">
    <source>
        <dbReference type="Proteomes" id="UP000092443"/>
    </source>
</evidence>
<dbReference type="Proteomes" id="UP000092443">
    <property type="component" value="Unplaced"/>
</dbReference>
<dbReference type="RefSeq" id="XP_037881149.1">
    <property type="nucleotide sequence ID" value="XM_038025221.1"/>
</dbReference>
<protein>
    <submittedName>
        <fullName evidence="3">Uncharacterized protein LOC119632361</fullName>
    </submittedName>
</protein>
<evidence type="ECO:0000313" key="3">
    <source>
        <dbReference type="RefSeq" id="XP_037881149.1"/>
    </source>
</evidence>